<dbReference type="InterPro" id="IPR048444">
    <property type="entry name" value="DNMK"/>
</dbReference>
<reference evidence="1" key="1">
    <citation type="journal article" date="2021" name="Proc. Natl. Acad. Sci. U.S.A.">
        <title>A Catalog of Tens of Thousands of Viruses from Human Metagenomes Reveals Hidden Associations with Chronic Diseases.</title>
        <authorList>
            <person name="Tisza M.J."/>
            <person name="Buck C.B."/>
        </authorList>
    </citation>
    <scope>NUCLEOTIDE SEQUENCE</scope>
    <source>
        <strain evidence="1">CtsUY14</strain>
    </source>
</reference>
<proteinExistence type="predicted"/>
<accession>A0A8S5P5L0</accession>
<dbReference type="InterPro" id="IPR027417">
    <property type="entry name" value="P-loop_NTPase"/>
</dbReference>
<dbReference type="SUPFAM" id="SSF52540">
    <property type="entry name" value="P-loop containing nucleoside triphosphate hydrolases"/>
    <property type="match status" value="1"/>
</dbReference>
<evidence type="ECO:0000313" key="1">
    <source>
        <dbReference type="EMBL" id="DAE02415.1"/>
    </source>
</evidence>
<dbReference type="EMBL" id="BK015346">
    <property type="protein sequence ID" value="DAE02415.1"/>
    <property type="molecule type" value="Genomic_DNA"/>
</dbReference>
<keyword evidence="1" id="KW-0808">Transferase</keyword>
<sequence>MKKIILFSGKAENGKTTAAELLKNILESEGQSVVITRYAYYLKDLAKRYCNWNGQKDEAGRHLLQVLGTDIIRQKLNKPNFHVGRICEDIEICQDCVDYVLIDDTRFENEIYYPKAMFGDKVVAVRIVRTTPDFHSHLSEEQLNHRSETALDNFKGFDFVIEAKNIDELKSAMQELSKSI</sequence>
<keyword evidence="1" id="KW-0418">Kinase</keyword>
<protein>
    <submittedName>
        <fullName evidence="1">Phosphomevalonate kinase</fullName>
    </submittedName>
</protein>
<organism evidence="1">
    <name type="scientific">Siphoviridae sp. ctsUY14</name>
    <dbReference type="NCBI Taxonomy" id="2825693"/>
    <lineage>
        <taxon>Viruses</taxon>
        <taxon>Duplodnaviria</taxon>
        <taxon>Heunggongvirae</taxon>
        <taxon>Uroviricota</taxon>
        <taxon>Caudoviricetes</taxon>
    </lineage>
</organism>
<dbReference type="Pfam" id="PF21448">
    <property type="entry name" value="DNMK"/>
    <property type="match status" value="1"/>
</dbReference>
<dbReference type="GO" id="GO:0016301">
    <property type="term" value="F:kinase activity"/>
    <property type="evidence" value="ECO:0007669"/>
    <property type="project" value="UniProtKB-KW"/>
</dbReference>
<name>A0A8S5P5L0_9CAUD</name>
<dbReference type="Gene3D" id="3.40.50.300">
    <property type="entry name" value="P-loop containing nucleotide triphosphate hydrolases"/>
    <property type="match status" value="1"/>
</dbReference>